<dbReference type="EMBL" id="RJNH01000013">
    <property type="protein sequence ID" value="RSI59571.1"/>
    <property type="molecule type" value="Genomic_DNA"/>
</dbReference>
<sequence>MNEQVKLAKSEEQPIRKYRTVFTSTKGLFRKKRWVMLDIDEHGITYNSEPNYAGTMFSSMYLVIEEIVIDERAFTITIKKDEWDDNKVYVVDLKRLDGDLWTNFTIIKETISRFVENKLVIKR</sequence>
<comment type="caution">
    <text evidence="1">The sequence shown here is derived from an EMBL/GenBank/DDBJ whole genome shotgun (WGS) entry which is preliminary data.</text>
</comment>
<evidence type="ECO:0000313" key="1">
    <source>
        <dbReference type="EMBL" id="RSI59571.1"/>
    </source>
</evidence>
<gene>
    <name evidence="1" type="ORF">D8865_08860</name>
</gene>
<reference evidence="1 2" key="1">
    <citation type="submission" date="2018-11" db="EMBL/GenBank/DDBJ databases">
        <title>Species Designations Belie Phenotypic and Genotypic Heterogeneity in Oral Streptococci.</title>
        <authorList>
            <person name="Velsko I."/>
        </authorList>
    </citation>
    <scope>NUCLEOTIDE SEQUENCE [LARGE SCALE GENOMIC DNA]</scope>
    <source>
        <strain evidence="1 2">BCC15</strain>
    </source>
</reference>
<dbReference type="Proteomes" id="UP000278653">
    <property type="component" value="Unassembled WGS sequence"/>
</dbReference>
<proteinExistence type="predicted"/>
<dbReference type="RefSeq" id="WP_125448022.1">
    <property type="nucleotide sequence ID" value="NZ_RJNH01000013.1"/>
</dbReference>
<accession>A0A428B896</accession>
<organism evidence="1 2">
    <name type="scientific">Streptococcus mitis</name>
    <dbReference type="NCBI Taxonomy" id="28037"/>
    <lineage>
        <taxon>Bacteria</taxon>
        <taxon>Bacillati</taxon>
        <taxon>Bacillota</taxon>
        <taxon>Bacilli</taxon>
        <taxon>Lactobacillales</taxon>
        <taxon>Streptococcaceae</taxon>
        <taxon>Streptococcus</taxon>
        <taxon>Streptococcus mitis group</taxon>
    </lineage>
</organism>
<protein>
    <submittedName>
        <fullName evidence="1">Uncharacterized protein</fullName>
    </submittedName>
</protein>
<name>A0A428B896_STRMT</name>
<evidence type="ECO:0000313" key="2">
    <source>
        <dbReference type="Proteomes" id="UP000278653"/>
    </source>
</evidence>
<dbReference type="AlphaFoldDB" id="A0A428B896"/>